<dbReference type="PANTHER" id="PTHR35807:SF1">
    <property type="entry name" value="TRANSCRIPTIONAL REGULATOR REDD"/>
    <property type="match status" value="1"/>
</dbReference>
<dbReference type="OrthoDB" id="5521887at2"/>
<name>A0A3N1D4W0_9ACTN</name>
<dbReference type="InterPro" id="IPR001867">
    <property type="entry name" value="OmpR/PhoB-type_DNA-bd"/>
</dbReference>
<protein>
    <submittedName>
        <fullName evidence="8">DNA-binding SARP family transcriptional activator</fullName>
    </submittedName>
</protein>
<evidence type="ECO:0000256" key="5">
    <source>
        <dbReference type="PROSITE-ProRule" id="PRU01091"/>
    </source>
</evidence>
<dbReference type="SMART" id="SM01043">
    <property type="entry name" value="BTAD"/>
    <property type="match status" value="1"/>
</dbReference>
<evidence type="ECO:0000256" key="3">
    <source>
        <dbReference type="ARBA" id="ARBA00023125"/>
    </source>
</evidence>
<evidence type="ECO:0000259" key="7">
    <source>
        <dbReference type="PROSITE" id="PS51755"/>
    </source>
</evidence>
<keyword evidence="9" id="KW-1185">Reference proteome</keyword>
<dbReference type="AlphaFoldDB" id="A0A3N1D4W0"/>
<evidence type="ECO:0000256" key="6">
    <source>
        <dbReference type="SAM" id="MobiDB-lite"/>
    </source>
</evidence>
<reference evidence="8 9" key="1">
    <citation type="submission" date="2018-11" db="EMBL/GenBank/DDBJ databases">
        <title>Sequencing the genomes of 1000 actinobacteria strains.</title>
        <authorList>
            <person name="Klenk H.-P."/>
        </authorList>
    </citation>
    <scope>NUCLEOTIDE SEQUENCE [LARGE SCALE GENOMIC DNA]</scope>
    <source>
        <strain evidence="8 9">DSM 44254</strain>
    </source>
</reference>
<dbReference type="InterPro" id="IPR027417">
    <property type="entry name" value="P-loop_NTPase"/>
</dbReference>
<dbReference type="InterPro" id="IPR016032">
    <property type="entry name" value="Sig_transdc_resp-reg_C-effctor"/>
</dbReference>
<comment type="caution">
    <text evidence="8">The sequence shown here is derived from an EMBL/GenBank/DDBJ whole genome shotgun (WGS) entry which is preliminary data.</text>
</comment>
<dbReference type="SUPFAM" id="SSF46894">
    <property type="entry name" value="C-terminal effector domain of the bipartite response regulators"/>
    <property type="match status" value="1"/>
</dbReference>
<dbReference type="GO" id="GO:0003677">
    <property type="term" value="F:DNA binding"/>
    <property type="evidence" value="ECO:0007669"/>
    <property type="project" value="UniProtKB-UniRule"/>
</dbReference>
<dbReference type="CDD" id="cd15831">
    <property type="entry name" value="BTAD"/>
    <property type="match status" value="1"/>
</dbReference>
<dbReference type="Pfam" id="PF03704">
    <property type="entry name" value="BTAD"/>
    <property type="match status" value="1"/>
</dbReference>
<dbReference type="GO" id="GO:0000160">
    <property type="term" value="P:phosphorelay signal transduction system"/>
    <property type="evidence" value="ECO:0007669"/>
    <property type="project" value="InterPro"/>
</dbReference>
<sequence length="580" mass="61078">MQVRLLGPVELRDGERGAVPVGPRARAVLAALALEAGRPVSVARLVCAVWPGDPPATSTTQIHGCVSALRRALGPDRGLLVTRPPGYLLRLDAEAVDALGFGARVREARAADRAGDAERAARLLTEALGGWSGPALAGVPGLHAEAALLEEQRLLALEERIRVDLARGAAADLVPELTGLCAGHPLRERFHAQLMVALARSGRRPEALEVYGKARRVLVAELGLEPGPELRRTHLNVLTGPPSAETTLPHDPADFTGRETELARVLTALGGPGARAALPIVAVSGRPGAGATALAVRAAYRMRARFPDGRLYVDLHFTADPAEVLGRLLRMLGVDSPPAGLAERAELYRARTHGRRLLIVLNDAGGEGQVLPLLPGGEGPAVLVAGRARLSALPGAVHVELAPLPVADALLLLARIAGTERVAAEPGAAARIVDLCDRLPLAVRAAAARLAGKPHWRLADLVRRLSDEDGRLAELAHGDLDVRPGLAATHAGLSAPARRAFARLGDGSFDRESPGNRDGRDHRDSRENKDALEELVDARLLEAVPGPSGHVGFRPPGLVRCFARGLTLRPEVGNATEEWG</sequence>
<dbReference type="InterPro" id="IPR005158">
    <property type="entry name" value="BTAD"/>
</dbReference>
<evidence type="ECO:0000313" key="9">
    <source>
        <dbReference type="Proteomes" id="UP000272400"/>
    </source>
</evidence>
<dbReference type="PANTHER" id="PTHR35807">
    <property type="entry name" value="TRANSCRIPTIONAL REGULATOR REDD-RELATED"/>
    <property type="match status" value="1"/>
</dbReference>
<dbReference type="Proteomes" id="UP000272400">
    <property type="component" value="Unassembled WGS sequence"/>
</dbReference>
<feature type="DNA-binding region" description="OmpR/PhoB-type" evidence="5">
    <location>
        <begin position="1"/>
        <end position="91"/>
    </location>
</feature>
<feature type="region of interest" description="Disordered" evidence="6">
    <location>
        <begin position="504"/>
        <end position="528"/>
    </location>
</feature>
<evidence type="ECO:0000256" key="1">
    <source>
        <dbReference type="ARBA" id="ARBA00005820"/>
    </source>
</evidence>
<evidence type="ECO:0000313" key="8">
    <source>
        <dbReference type="EMBL" id="ROO88574.1"/>
    </source>
</evidence>
<dbReference type="Pfam" id="PF00486">
    <property type="entry name" value="Trans_reg_C"/>
    <property type="match status" value="1"/>
</dbReference>
<dbReference type="PRINTS" id="PR00364">
    <property type="entry name" value="DISEASERSIST"/>
</dbReference>
<dbReference type="Gene3D" id="1.10.10.10">
    <property type="entry name" value="Winged helix-like DNA-binding domain superfamily/Winged helix DNA-binding domain"/>
    <property type="match status" value="1"/>
</dbReference>
<accession>A0A3N1D4W0</accession>
<keyword evidence="3 5" id="KW-0238">DNA-binding</keyword>
<keyword evidence="2" id="KW-0805">Transcription regulation</keyword>
<feature type="domain" description="OmpR/PhoB-type" evidence="7">
    <location>
        <begin position="1"/>
        <end position="91"/>
    </location>
</feature>
<feature type="compositionally biased region" description="Basic and acidic residues" evidence="6">
    <location>
        <begin position="508"/>
        <end position="528"/>
    </location>
</feature>
<keyword evidence="4" id="KW-0804">Transcription</keyword>
<evidence type="ECO:0000256" key="4">
    <source>
        <dbReference type="ARBA" id="ARBA00023163"/>
    </source>
</evidence>
<dbReference type="EMBL" id="RJKE01000001">
    <property type="protein sequence ID" value="ROO88574.1"/>
    <property type="molecule type" value="Genomic_DNA"/>
</dbReference>
<dbReference type="SUPFAM" id="SSF52540">
    <property type="entry name" value="P-loop containing nucleoside triphosphate hydrolases"/>
    <property type="match status" value="1"/>
</dbReference>
<dbReference type="RefSeq" id="WP_123667794.1">
    <property type="nucleotide sequence ID" value="NZ_RJKE01000001.1"/>
</dbReference>
<gene>
    <name evidence="8" type="ORF">EDD29_6245</name>
</gene>
<dbReference type="InterPro" id="IPR036388">
    <property type="entry name" value="WH-like_DNA-bd_sf"/>
</dbReference>
<dbReference type="SUPFAM" id="SSF48452">
    <property type="entry name" value="TPR-like"/>
    <property type="match status" value="1"/>
</dbReference>
<dbReference type="GO" id="GO:0006355">
    <property type="term" value="P:regulation of DNA-templated transcription"/>
    <property type="evidence" value="ECO:0007669"/>
    <property type="project" value="InterPro"/>
</dbReference>
<comment type="similarity">
    <text evidence="1">Belongs to the AfsR/DnrI/RedD regulatory family.</text>
</comment>
<dbReference type="InterPro" id="IPR051677">
    <property type="entry name" value="AfsR-DnrI-RedD_regulator"/>
</dbReference>
<evidence type="ECO:0000256" key="2">
    <source>
        <dbReference type="ARBA" id="ARBA00023015"/>
    </source>
</evidence>
<dbReference type="PROSITE" id="PS51755">
    <property type="entry name" value="OMPR_PHOB"/>
    <property type="match status" value="1"/>
</dbReference>
<dbReference type="SMART" id="SM00862">
    <property type="entry name" value="Trans_reg_C"/>
    <property type="match status" value="1"/>
</dbReference>
<organism evidence="8 9">
    <name type="scientific">Actinocorallia herbida</name>
    <dbReference type="NCBI Taxonomy" id="58109"/>
    <lineage>
        <taxon>Bacteria</taxon>
        <taxon>Bacillati</taxon>
        <taxon>Actinomycetota</taxon>
        <taxon>Actinomycetes</taxon>
        <taxon>Streptosporangiales</taxon>
        <taxon>Thermomonosporaceae</taxon>
        <taxon>Actinocorallia</taxon>
    </lineage>
</organism>
<dbReference type="Gene3D" id="1.25.40.10">
    <property type="entry name" value="Tetratricopeptide repeat domain"/>
    <property type="match status" value="1"/>
</dbReference>
<dbReference type="InterPro" id="IPR011990">
    <property type="entry name" value="TPR-like_helical_dom_sf"/>
</dbReference>
<proteinExistence type="inferred from homology"/>